<dbReference type="PANTHER" id="PTHR22946:SF9">
    <property type="entry name" value="POLYKETIDE TRANSFERASE AF380"/>
    <property type="match status" value="1"/>
</dbReference>
<feature type="domain" description="Serine aminopeptidase S33" evidence="3">
    <location>
        <begin position="60"/>
        <end position="175"/>
    </location>
</feature>
<accession>A0A3R8MIT0</accession>
<sequence>MNFFAKTALSLTALFTGCLVFSQHTFAQTNYQVREQPITVQKQLYGKLYLPQNRQGKVPLIIYSHGLGGTHTNLENFAQALADKGIAGYVFDFQGGGRQSQSSGKTTEMSVLTEVADLEDVINQARQWDFVDHEKIILIGGSQGGVVSALAAANNPHKVAGMVLFYPAFVLEDEAKQRFPDLTKPAQDVPDFHGWIDLGGVYFDVARSLDPYGRIAQFNKPVLIVHGEKDPVVPTKYAEKAQQIYAKADLHIIKDAPHSFKDEPFFKEALEQVEKYLAEKGLNK</sequence>
<evidence type="ECO:0000313" key="5">
    <source>
        <dbReference type="Proteomes" id="UP000276010"/>
    </source>
</evidence>
<dbReference type="Proteomes" id="UP000276010">
    <property type="component" value="Unassembled WGS sequence"/>
</dbReference>
<name>A0A3R8MIT0_BIBTR</name>
<dbReference type="PANTHER" id="PTHR22946">
    <property type="entry name" value="DIENELACTONE HYDROLASE DOMAIN-CONTAINING PROTEIN-RELATED"/>
    <property type="match status" value="1"/>
</dbReference>
<keyword evidence="2" id="KW-0732">Signal</keyword>
<keyword evidence="1 4" id="KW-0378">Hydrolase</keyword>
<evidence type="ECO:0000256" key="2">
    <source>
        <dbReference type="SAM" id="SignalP"/>
    </source>
</evidence>
<dbReference type="InterPro" id="IPR022742">
    <property type="entry name" value="Hydrolase_4"/>
</dbReference>
<evidence type="ECO:0000256" key="1">
    <source>
        <dbReference type="ARBA" id="ARBA00022801"/>
    </source>
</evidence>
<dbReference type="Pfam" id="PF12146">
    <property type="entry name" value="Hydrolase_4"/>
    <property type="match status" value="1"/>
</dbReference>
<proteinExistence type="predicted"/>
<feature type="chain" id="PRO_5018525679" evidence="2">
    <location>
        <begin position="28"/>
        <end position="284"/>
    </location>
</feature>
<protein>
    <submittedName>
        <fullName evidence="4">Alpha/beta fold hydrolase</fullName>
    </submittedName>
</protein>
<dbReference type="GO" id="GO:0052689">
    <property type="term" value="F:carboxylic ester hydrolase activity"/>
    <property type="evidence" value="ECO:0007669"/>
    <property type="project" value="UniProtKB-ARBA"/>
</dbReference>
<dbReference type="EMBL" id="RRUC01000005">
    <property type="protein sequence ID" value="RRN05806.1"/>
    <property type="molecule type" value="Genomic_DNA"/>
</dbReference>
<dbReference type="Gene3D" id="3.40.50.1820">
    <property type="entry name" value="alpha/beta hydrolase"/>
    <property type="match status" value="1"/>
</dbReference>
<dbReference type="AlphaFoldDB" id="A0A3R8MIT0"/>
<organism evidence="4 5">
    <name type="scientific">Bibersteinia trehalosi</name>
    <name type="common">Pasteurella trehalosi</name>
    <dbReference type="NCBI Taxonomy" id="47735"/>
    <lineage>
        <taxon>Bacteria</taxon>
        <taxon>Pseudomonadati</taxon>
        <taxon>Pseudomonadota</taxon>
        <taxon>Gammaproteobacteria</taxon>
        <taxon>Pasteurellales</taxon>
        <taxon>Pasteurellaceae</taxon>
        <taxon>Bibersteinia</taxon>
    </lineage>
</organism>
<comment type="caution">
    <text evidence="4">The sequence shown here is derived from an EMBL/GenBank/DDBJ whole genome shotgun (WGS) entry which is preliminary data.</text>
</comment>
<dbReference type="InterPro" id="IPR029058">
    <property type="entry name" value="AB_hydrolase_fold"/>
</dbReference>
<dbReference type="SUPFAM" id="SSF53474">
    <property type="entry name" value="alpha/beta-Hydrolases"/>
    <property type="match status" value="1"/>
</dbReference>
<dbReference type="RefSeq" id="WP_125134367.1">
    <property type="nucleotide sequence ID" value="NZ_RRUC01000005.1"/>
</dbReference>
<dbReference type="InterPro" id="IPR050261">
    <property type="entry name" value="FrsA_esterase"/>
</dbReference>
<reference evidence="4 5" key="1">
    <citation type="submission" date="2018-11" db="EMBL/GenBank/DDBJ databases">
        <title>Whole genome sequence of Bibersteinia trehalosi strain OADDL-BT1 an multidrug resistant pathogen isolate.</title>
        <authorList>
            <person name="Couger M."/>
            <person name="Ramachandran A."/>
        </authorList>
    </citation>
    <scope>NUCLEOTIDE SEQUENCE [LARGE SCALE GENOMIC DNA]</scope>
    <source>
        <strain evidence="4 5">OADDL-BT1</strain>
    </source>
</reference>
<dbReference type="PROSITE" id="PS51257">
    <property type="entry name" value="PROKAR_LIPOPROTEIN"/>
    <property type="match status" value="1"/>
</dbReference>
<gene>
    <name evidence="4" type="ORF">EIM44_01260</name>
</gene>
<evidence type="ECO:0000259" key="3">
    <source>
        <dbReference type="Pfam" id="PF12146"/>
    </source>
</evidence>
<feature type="signal peptide" evidence="2">
    <location>
        <begin position="1"/>
        <end position="27"/>
    </location>
</feature>
<evidence type="ECO:0000313" key="4">
    <source>
        <dbReference type="EMBL" id="RRN05806.1"/>
    </source>
</evidence>